<dbReference type="Proteomes" id="UP000016462">
    <property type="component" value="Unassembled WGS sequence"/>
</dbReference>
<dbReference type="AlphaFoldDB" id="U1LMG8"/>
<name>U1LMG8_9MICO</name>
<evidence type="ECO:0000256" key="1">
    <source>
        <dbReference type="SAM" id="MobiDB-lite"/>
    </source>
</evidence>
<gene>
    <name evidence="2" type="ORF">L332_03615</name>
</gene>
<sequence length="74" mass="7640">MTTTEERYKEAGMLPPGDGRVVGADELTTVVGIDIDGPAAVVEVVEGSTTVVEPGEDGIPVLTDPTSTRKDARA</sequence>
<accession>U1LMG8</accession>
<evidence type="ECO:0000313" key="3">
    <source>
        <dbReference type="Proteomes" id="UP000016462"/>
    </source>
</evidence>
<reference evidence="2 3" key="1">
    <citation type="journal article" date="2013" name="Genome Announc.">
        <title>First draft genome sequence from a member of the genus agrococcus, isolated from modern microbialites.</title>
        <authorList>
            <person name="White R.A.III."/>
            <person name="Grassa C.J."/>
            <person name="Suttle C.A."/>
        </authorList>
    </citation>
    <scope>NUCLEOTIDE SEQUENCE [LARGE SCALE GENOMIC DNA]</scope>
    <source>
        <strain evidence="2 3">RW1</strain>
    </source>
</reference>
<keyword evidence="3" id="KW-1185">Reference proteome</keyword>
<organism evidence="2 3">
    <name type="scientific">Agrococcus pavilionensis RW1</name>
    <dbReference type="NCBI Taxonomy" id="1330458"/>
    <lineage>
        <taxon>Bacteria</taxon>
        <taxon>Bacillati</taxon>
        <taxon>Actinomycetota</taxon>
        <taxon>Actinomycetes</taxon>
        <taxon>Micrococcales</taxon>
        <taxon>Microbacteriaceae</taxon>
        <taxon>Agrococcus</taxon>
    </lineage>
</organism>
<evidence type="ECO:0000313" key="2">
    <source>
        <dbReference type="EMBL" id="ERG63539.1"/>
    </source>
</evidence>
<comment type="caution">
    <text evidence="2">The sequence shown here is derived from an EMBL/GenBank/DDBJ whole genome shotgun (WGS) entry which is preliminary data.</text>
</comment>
<feature type="region of interest" description="Disordered" evidence="1">
    <location>
        <begin position="52"/>
        <end position="74"/>
    </location>
</feature>
<feature type="region of interest" description="Disordered" evidence="1">
    <location>
        <begin position="1"/>
        <end position="20"/>
    </location>
</feature>
<feature type="compositionally biased region" description="Basic and acidic residues" evidence="1">
    <location>
        <begin position="1"/>
        <end position="10"/>
    </location>
</feature>
<protein>
    <submittedName>
        <fullName evidence="2">Uncharacterized protein</fullName>
    </submittedName>
</protein>
<proteinExistence type="predicted"/>
<dbReference type="RefSeq" id="WP_021011289.1">
    <property type="nucleotide sequence ID" value="NZ_ASHR01000031.1"/>
</dbReference>
<dbReference type="EMBL" id="ASHR01000031">
    <property type="protein sequence ID" value="ERG63539.1"/>
    <property type="molecule type" value="Genomic_DNA"/>
</dbReference>